<organism evidence="20 21">
    <name type="scientific">Vitis vinifera</name>
    <name type="common">Grape</name>
    <dbReference type="NCBI Taxonomy" id="29760"/>
    <lineage>
        <taxon>Eukaryota</taxon>
        <taxon>Viridiplantae</taxon>
        <taxon>Streptophyta</taxon>
        <taxon>Embryophyta</taxon>
        <taxon>Tracheophyta</taxon>
        <taxon>Spermatophyta</taxon>
        <taxon>Magnoliopsida</taxon>
        <taxon>eudicotyledons</taxon>
        <taxon>Gunneridae</taxon>
        <taxon>Pentapetalae</taxon>
        <taxon>rosids</taxon>
        <taxon>Vitales</taxon>
        <taxon>Vitaceae</taxon>
        <taxon>Viteae</taxon>
        <taxon>Vitis</taxon>
    </lineage>
</organism>
<evidence type="ECO:0000256" key="5">
    <source>
        <dbReference type="ARBA" id="ARBA00022723"/>
    </source>
</evidence>
<evidence type="ECO:0000256" key="16">
    <source>
        <dbReference type="ARBA" id="ARBA00023172"/>
    </source>
</evidence>
<keyword evidence="5" id="KW-0479">Metal-binding</keyword>
<dbReference type="InterPro" id="IPR057670">
    <property type="entry name" value="SH3_retrovirus"/>
</dbReference>
<comment type="caution">
    <text evidence="20">The sequence shown here is derived from an EMBL/GenBank/DDBJ whole genome shotgun (WGS) entry which is preliminary data.</text>
</comment>
<evidence type="ECO:0000259" key="19">
    <source>
        <dbReference type="PROSITE" id="PS50994"/>
    </source>
</evidence>
<keyword evidence="8" id="KW-0255">Endonuclease</keyword>
<proteinExistence type="predicted"/>
<keyword evidence="13" id="KW-0695">RNA-directed DNA polymerase</keyword>
<dbReference type="Gene3D" id="3.30.420.10">
    <property type="entry name" value="Ribonuclease H-like superfamily/Ribonuclease H"/>
    <property type="match status" value="1"/>
</dbReference>
<keyword evidence="14" id="KW-0548">Nucleotidyltransferase</keyword>
<feature type="compositionally biased region" description="Basic residues" evidence="18">
    <location>
        <begin position="231"/>
        <end position="245"/>
    </location>
</feature>
<keyword evidence="9" id="KW-0378">Hydrolase</keyword>
<keyword evidence="15" id="KW-0917">Virion maturation</keyword>
<keyword evidence="10" id="KW-0067">ATP-binding</keyword>
<evidence type="ECO:0000256" key="15">
    <source>
        <dbReference type="ARBA" id="ARBA00023113"/>
    </source>
</evidence>
<evidence type="ECO:0000256" key="2">
    <source>
        <dbReference type="ARBA" id="ARBA00022612"/>
    </source>
</evidence>
<dbReference type="Proteomes" id="UP000288805">
    <property type="component" value="Unassembled WGS sequence"/>
</dbReference>
<feature type="compositionally biased region" description="Basic and acidic residues" evidence="18">
    <location>
        <begin position="196"/>
        <end position="229"/>
    </location>
</feature>
<dbReference type="InterPro" id="IPR001584">
    <property type="entry name" value="Integrase_cat-core"/>
</dbReference>
<evidence type="ECO:0000256" key="3">
    <source>
        <dbReference type="ARBA" id="ARBA00022670"/>
    </source>
</evidence>
<dbReference type="InterPro" id="IPR039537">
    <property type="entry name" value="Retrotran_Ty1/copia-like"/>
</dbReference>
<keyword evidence="14" id="KW-0239">DNA-directed DNA polymerase</keyword>
<dbReference type="InterPro" id="IPR043502">
    <property type="entry name" value="DNA/RNA_pol_sf"/>
</dbReference>
<keyword evidence="4" id="KW-0540">Nuclease</keyword>
<dbReference type="GO" id="GO:0003964">
    <property type="term" value="F:RNA-directed DNA polymerase activity"/>
    <property type="evidence" value="ECO:0007669"/>
    <property type="project" value="UniProtKB-KW"/>
</dbReference>
<dbReference type="GO" id="GO:0003676">
    <property type="term" value="F:nucleic acid binding"/>
    <property type="evidence" value="ECO:0007669"/>
    <property type="project" value="InterPro"/>
</dbReference>
<dbReference type="GO" id="GO:0046872">
    <property type="term" value="F:metal ion binding"/>
    <property type="evidence" value="ECO:0007669"/>
    <property type="project" value="UniProtKB-KW"/>
</dbReference>
<dbReference type="GO" id="GO:0015074">
    <property type="term" value="P:DNA integration"/>
    <property type="evidence" value="ECO:0007669"/>
    <property type="project" value="UniProtKB-KW"/>
</dbReference>
<dbReference type="Pfam" id="PF13976">
    <property type="entry name" value="gag_pre-integrs"/>
    <property type="match status" value="1"/>
</dbReference>
<dbReference type="InterPro" id="IPR013103">
    <property type="entry name" value="RVT_2"/>
</dbReference>
<keyword evidence="16" id="KW-0233">DNA recombination</keyword>
<feature type="compositionally biased region" description="Low complexity" evidence="18">
    <location>
        <begin position="692"/>
        <end position="717"/>
    </location>
</feature>
<dbReference type="PANTHER" id="PTHR42648">
    <property type="entry name" value="TRANSPOSASE, PUTATIVE-RELATED"/>
    <property type="match status" value="1"/>
</dbReference>
<keyword evidence="7" id="KW-0064">Aspartyl protease</keyword>
<keyword evidence="17" id="KW-0511">Multifunctional enzyme</keyword>
<dbReference type="Pfam" id="PF07727">
    <property type="entry name" value="RVT_2"/>
    <property type="match status" value="1"/>
</dbReference>
<dbReference type="GO" id="GO:0004190">
    <property type="term" value="F:aspartic-type endopeptidase activity"/>
    <property type="evidence" value="ECO:0007669"/>
    <property type="project" value="UniProtKB-KW"/>
</dbReference>
<evidence type="ECO:0000256" key="13">
    <source>
        <dbReference type="ARBA" id="ARBA00022918"/>
    </source>
</evidence>
<reference evidence="20 21" key="1">
    <citation type="journal article" date="2018" name="PLoS Genet.">
        <title>Population sequencing reveals clonal diversity and ancestral inbreeding in the grapevine cultivar Chardonnay.</title>
        <authorList>
            <person name="Roach M.J."/>
            <person name="Johnson D.L."/>
            <person name="Bohlmann J."/>
            <person name="van Vuuren H.J."/>
            <person name="Jones S.J."/>
            <person name="Pretorius I.S."/>
            <person name="Schmidt S.A."/>
            <person name="Borneman A.R."/>
        </authorList>
    </citation>
    <scope>NUCLEOTIDE SEQUENCE [LARGE SCALE GENOMIC DNA]</scope>
    <source>
        <strain evidence="21">cv. Chardonnay</strain>
        <tissue evidence="20">Leaf</tissue>
    </source>
</reference>
<dbReference type="InterPro" id="IPR036397">
    <property type="entry name" value="RNaseH_sf"/>
</dbReference>
<accession>A0A438CEC2</accession>
<keyword evidence="2" id="KW-1188">Viral release from host cell</keyword>
<evidence type="ECO:0000256" key="12">
    <source>
        <dbReference type="ARBA" id="ARBA00022908"/>
    </source>
</evidence>
<evidence type="ECO:0000256" key="17">
    <source>
        <dbReference type="ARBA" id="ARBA00023268"/>
    </source>
</evidence>
<feature type="domain" description="Integrase catalytic" evidence="19">
    <location>
        <begin position="509"/>
        <end position="619"/>
    </location>
</feature>
<keyword evidence="14" id="KW-0808">Transferase</keyword>
<evidence type="ECO:0000256" key="9">
    <source>
        <dbReference type="ARBA" id="ARBA00022801"/>
    </source>
</evidence>
<evidence type="ECO:0000256" key="1">
    <source>
        <dbReference type="ARBA" id="ARBA00002180"/>
    </source>
</evidence>
<dbReference type="Pfam" id="PF22936">
    <property type="entry name" value="Pol_BBD"/>
    <property type="match status" value="1"/>
</dbReference>
<feature type="region of interest" description="Disordered" evidence="18">
    <location>
        <begin position="674"/>
        <end position="725"/>
    </location>
</feature>
<evidence type="ECO:0000313" key="21">
    <source>
        <dbReference type="Proteomes" id="UP000288805"/>
    </source>
</evidence>
<protein>
    <submittedName>
        <fullName evidence="20">Retrovirus-related Pol polyprotein from transposon TNT 1-94</fullName>
    </submittedName>
</protein>
<evidence type="ECO:0000256" key="4">
    <source>
        <dbReference type="ARBA" id="ARBA00022722"/>
    </source>
</evidence>
<keyword evidence="3" id="KW-0645">Protease</keyword>
<evidence type="ECO:0000256" key="7">
    <source>
        <dbReference type="ARBA" id="ARBA00022750"/>
    </source>
</evidence>
<dbReference type="GO" id="GO:0005524">
    <property type="term" value="F:ATP binding"/>
    <property type="evidence" value="ECO:0007669"/>
    <property type="project" value="UniProtKB-KW"/>
</dbReference>
<keyword evidence="6" id="KW-0547">Nucleotide-binding</keyword>
<dbReference type="SUPFAM" id="SSF53098">
    <property type="entry name" value="Ribonuclease H-like"/>
    <property type="match status" value="1"/>
</dbReference>
<evidence type="ECO:0000256" key="11">
    <source>
        <dbReference type="ARBA" id="ARBA00022842"/>
    </source>
</evidence>
<dbReference type="GO" id="GO:0006508">
    <property type="term" value="P:proteolysis"/>
    <property type="evidence" value="ECO:0007669"/>
    <property type="project" value="UniProtKB-KW"/>
</dbReference>
<dbReference type="Pfam" id="PF14223">
    <property type="entry name" value="Retrotran_gag_2"/>
    <property type="match status" value="1"/>
</dbReference>
<dbReference type="Pfam" id="PF25597">
    <property type="entry name" value="SH3_retrovirus"/>
    <property type="match status" value="1"/>
</dbReference>
<comment type="function">
    <text evidence="1">The aspartyl protease (PR) mediates the proteolytic cleavages of the Gag and Gag-Pol polyproteins after assembly of the VLP.</text>
</comment>
<keyword evidence="11" id="KW-0460">Magnesium</keyword>
<feature type="compositionally biased region" description="Polar residues" evidence="18">
    <location>
        <begin position="674"/>
        <end position="691"/>
    </location>
</feature>
<dbReference type="GO" id="GO:0004519">
    <property type="term" value="F:endonuclease activity"/>
    <property type="evidence" value="ECO:0007669"/>
    <property type="project" value="UniProtKB-KW"/>
</dbReference>
<dbReference type="GO" id="GO:0006310">
    <property type="term" value="P:DNA recombination"/>
    <property type="evidence" value="ECO:0007669"/>
    <property type="project" value="UniProtKB-KW"/>
</dbReference>
<dbReference type="PROSITE" id="PS50994">
    <property type="entry name" value="INTEGRASE"/>
    <property type="match status" value="1"/>
</dbReference>
<dbReference type="AlphaFoldDB" id="A0A438CEC2"/>
<evidence type="ECO:0000256" key="14">
    <source>
        <dbReference type="ARBA" id="ARBA00022932"/>
    </source>
</evidence>
<evidence type="ECO:0000313" key="20">
    <source>
        <dbReference type="EMBL" id="RVW21549.1"/>
    </source>
</evidence>
<dbReference type="GO" id="GO:0003887">
    <property type="term" value="F:DNA-directed DNA polymerase activity"/>
    <property type="evidence" value="ECO:0007669"/>
    <property type="project" value="UniProtKB-KW"/>
</dbReference>
<name>A0A438CEC2_VITVI</name>
<evidence type="ECO:0000256" key="18">
    <source>
        <dbReference type="SAM" id="MobiDB-lite"/>
    </source>
</evidence>
<keyword evidence="12" id="KW-0229">DNA integration</keyword>
<dbReference type="SUPFAM" id="SSF56672">
    <property type="entry name" value="DNA/RNA polymerases"/>
    <property type="match status" value="1"/>
</dbReference>
<dbReference type="InterPro" id="IPR025724">
    <property type="entry name" value="GAG-pre-integrase_dom"/>
</dbReference>
<gene>
    <name evidence="20" type="primary">POLX_1681</name>
    <name evidence="20" type="ORF">CK203_109647</name>
</gene>
<evidence type="ECO:0000256" key="8">
    <source>
        <dbReference type="ARBA" id="ARBA00022759"/>
    </source>
</evidence>
<dbReference type="InterPro" id="IPR012337">
    <property type="entry name" value="RNaseH-like_sf"/>
</dbReference>
<dbReference type="EMBL" id="QGNW01002284">
    <property type="protein sequence ID" value="RVW21549.1"/>
    <property type="molecule type" value="Genomic_DNA"/>
</dbReference>
<dbReference type="CDD" id="cd09272">
    <property type="entry name" value="RNase_HI_RT_Ty1"/>
    <property type="match status" value="1"/>
</dbReference>
<evidence type="ECO:0000256" key="6">
    <source>
        <dbReference type="ARBA" id="ARBA00022741"/>
    </source>
</evidence>
<sequence length="1193" mass="134689">MATTNRSMVSVSQPAIPIFKGECYEFWSIKMKTLFKSQDLWDLVENGYPYPDEEARLKENTKKDSKALFFIQQAVHESIFSKIAAATRAKEAWTTLKTAFQGSSKVITVKLQSLRRDFETLHMKNGESVQDFLSRVATIVNQMRSYGEDILDQTVVAKVLRSLTPKFDHVVAAIEESKDLSTYSFDELMGSLQSHEVRLSRTEEKNEEKAFYTKGETSDQKNGGREATGRGRGRGGAHGRGGRGRGRGDAQAECWKKERQEKQANYVEQEEDQVKLFMAYNEEVVSSNNIWFLDSGCSNHMTGIKSLFKELDESHKLKVKLGDDKQVQVEGKGTVAVNNGHGNVKLLYNVYFIPSLTQNLLSVGQLMVSGYSILFDGATCVIKDKKSDQIIVDVRMAANKLFPLEVSSIEKHALVVKETSESNLWHLRYGHLNVKGLKLLSKKEMVFGLPKIDSVNMCEGCIYGKQSKKPFPKGRSRRASSCLEIIHANLCGPMQTTSFGRDFETFKKFKAFVEKQSGKCIKVLRTDRGGEFLSNDFKVFCEEEGLHRELTTPYSPEQNGVAKRKNRTVVEMARSMMKAKNLSNHFWAEGVVIAVYLLNISPTKAVLNRTPYEACKLDEKSVKCIFVGYCSQSKGYKLYNPVSGKIIVSRNVVFDEKASWTWRVSEDGALVEISSESEVAQSEDQQPSVQIPASPTPSHSPSSPNLSSSSSSQSSEETPPRKFRSLRDIHETTQVLFVADPTTFEEAVEKEEWCSAMKEEIAAIEKNETWELVELPEDKNVIGVKWVFKTKYLADGSIQKHKARLVAKGYAQQHGVDYDDTFSPVARFETVRTLLALAAHMHWCVYQFDVKSAFLNGELVEEVYVSQPEGFIVPSKEEHVYRLKKALYGLKQAPRAWYSKIDSYFVENGFERSKSEPNLYLKRQGKNDLLIICLYVDDMIYMGSSSSLINEFKACMKKKFEMSDLGLLHFFLGLEVKQVEDGVFVSQRKYAVDFLKKFNMLNCKVVVTPMNSNEKLQAEDGTERAYARRFRSLVGGFIYLTHTRPDIAFAVGVISRFMHCPSKQHLGVAKRLLRYIAGTYDFGIWYGHVQEFKLVGYTDSDWVGCLEDRKSTSGYMFSLGSGAVCWSSKKQAVTTLSSSEAEYTAASSSACQYCNTNEQVTDVLTKALSRDKHVYFRSKLGVCNFESRGSVED</sequence>
<feature type="region of interest" description="Disordered" evidence="18">
    <location>
        <begin position="196"/>
        <end position="266"/>
    </location>
</feature>
<feature type="compositionally biased region" description="Basic and acidic residues" evidence="18">
    <location>
        <begin position="246"/>
        <end position="262"/>
    </location>
</feature>
<evidence type="ECO:0000256" key="10">
    <source>
        <dbReference type="ARBA" id="ARBA00022840"/>
    </source>
</evidence>
<dbReference type="PANTHER" id="PTHR42648:SF11">
    <property type="entry name" value="TRANSPOSON TY4-P GAG-POL POLYPROTEIN"/>
    <property type="match status" value="1"/>
</dbReference>
<dbReference type="InterPro" id="IPR054722">
    <property type="entry name" value="PolX-like_BBD"/>
</dbReference>